<dbReference type="RefSeq" id="WP_344670927.1">
    <property type="nucleotide sequence ID" value="NZ_BAAAQN010000070.1"/>
</dbReference>
<accession>A0ABN2VC85</accession>
<evidence type="ECO:0000313" key="2">
    <source>
        <dbReference type="Proteomes" id="UP001500751"/>
    </source>
</evidence>
<keyword evidence="1" id="KW-0238">DNA-binding</keyword>
<dbReference type="EMBL" id="BAAAQN010000070">
    <property type="protein sequence ID" value="GAA2058184.1"/>
    <property type="molecule type" value="Genomic_DNA"/>
</dbReference>
<protein>
    <submittedName>
        <fullName evidence="1">Winged helix DNA-binding domain-containing protein</fullName>
    </submittedName>
</protein>
<reference evidence="1 2" key="1">
    <citation type="journal article" date="2019" name="Int. J. Syst. Evol. Microbiol.">
        <title>The Global Catalogue of Microorganisms (GCM) 10K type strain sequencing project: providing services to taxonomists for standard genome sequencing and annotation.</title>
        <authorList>
            <consortium name="The Broad Institute Genomics Platform"/>
            <consortium name="The Broad Institute Genome Sequencing Center for Infectious Disease"/>
            <person name="Wu L."/>
            <person name="Ma J."/>
        </authorList>
    </citation>
    <scope>NUCLEOTIDE SEQUENCE [LARGE SCALE GENOMIC DNA]</scope>
    <source>
        <strain evidence="1 2">JCM 16014</strain>
    </source>
</reference>
<organism evidence="1 2">
    <name type="scientific">Catenulispora yoronensis</name>
    <dbReference type="NCBI Taxonomy" id="450799"/>
    <lineage>
        <taxon>Bacteria</taxon>
        <taxon>Bacillati</taxon>
        <taxon>Actinomycetota</taxon>
        <taxon>Actinomycetes</taxon>
        <taxon>Catenulisporales</taxon>
        <taxon>Catenulisporaceae</taxon>
        <taxon>Catenulispora</taxon>
    </lineage>
</organism>
<dbReference type="Pfam" id="PF06224">
    <property type="entry name" value="AlkZ-like"/>
    <property type="match status" value="1"/>
</dbReference>
<sequence length="395" mass="40950">MTGIGVTWDQASARRLLRAGLAVPLSGEAATGEATAREAATDAVTATVGAMAGAHAQVMSAAEVSVAIRTDGAVGADVRAALWETRSLVKTYGPRGTVHLLPTADLPAWLGALSALPGNPNRHADGVRLSTEQETAVVDAVGAALADGDTLTAEELDLAVTERCGAWAADLVMPAFQGFWPRWRQAISVAAHRGALSFGPNRGRKTTYTSPGVTPLAAEAGLAFVVRSYLTAYGPATPAHFAKWLGGTATWAAKVFDDLGDAVTPVTFEGAPAYVAAGDTEFPDASPRGVRLLPYFDAYGVAGQPRDLLFPGRAAERALNRGQAGNFPLLLVDGVVAGVWHQKKSGRKTAVTVETLADLGDDQLTELYAQVDRIGEIVDARPALTVGPVTAGPHA</sequence>
<name>A0ABN2VC85_9ACTN</name>
<proteinExistence type="predicted"/>
<dbReference type="PANTHER" id="PTHR38479:SF2">
    <property type="entry name" value="WINGED HELIX DNA-BINDING DOMAIN-CONTAINING PROTEIN"/>
    <property type="match status" value="1"/>
</dbReference>
<gene>
    <name evidence="1" type="ORF">GCM10009839_79820</name>
</gene>
<dbReference type="GO" id="GO:0003677">
    <property type="term" value="F:DNA binding"/>
    <property type="evidence" value="ECO:0007669"/>
    <property type="project" value="UniProtKB-KW"/>
</dbReference>
<dbReference type="PANTHER" id="PTHR38479">
    <property type="entry name" value="LMO0824 PROTEIN"/>
    <property type="match status" value="1"/>
</dbReference>
<evidence type="ECO:0000313" key="1">
    <source>
        <dbReference type="EMBL" id="GAA2058184.1"/>
    </source>
</evidence>
<dbReference type="Proteomes" id="UP001500751">
    <property type="component" value="Unassembled WGS sequence"/>
</dbReference>
<dbReference type="InterPro" id="IPR009351">
    <property type="entry name" value="AlkZ-like"/>
</dbReference>
<comment type="caution">
    <text evidence="1">The sequence shown here is derived from an EMBL/GenBank/DDBJ whole genome shotgun (WGS) entry which is preliminary data.</text>
</comment>
<keyword evidence="2" id="KW-1185">Reference proteome</keyword>